<dbReference type="InterPro" id="IPR006685">
    <property type="entry name" value="MscS_channel_2nd"/>
</dbReference>
<feature type="transmembrane region" description="Helical" evidence="8">
    <location>
        <begin position="414"/>
        <end position="440"/>
    </location>
</feature>
<dbReference type="InterPro" id="IPR023408">
    <property type="entry name" value="MscS_beta-dom_sf"/>
</dbReference>
<evidence type="ECO:0000256" key="7">
    <source>
        <dbReference type="SAM" id="Coils"/>
    </source>
</evidence>
<feature type="transmembrane region" description="Helical" evidence="8">
    <location>
        <begin position="286"/>
        <end position="307"/>
    </location>
</feature>
<dbReference type="Pfam" id="PF00924">
    <property type="entry name" value="MS_channel_2nd"/>
    <property type="match status" value="1"/>
</dbReference>
<accession>A0AA96EVF3</accession>
<keyword evidence="6 8" id="KW-0472">Membrane</keyword>
<dbReference type="InterPro" id="IPR049278">
    <property type="entry name" value="MS_channel_C"/>
</dbReference>
<dbReference type="KEGG" id="fcj:RN605_04520"/>
<keyword evidence="7" id="KW-0175">Coiled coil</keyword>
<dbReference type="InterPro" id="IPR011066">
    <property type="entry name" value="MscS_channel_C_sf"/>
</dbReference>
<keyword evidence="14" id="KW-1185">Reference proteome</keyword>
<dbReference type="EMBL" id="CP134878">
    <property type="protein sequence ID" value="WNM18577.1"/>
    <property type="molecule type" value="Genomic_DNA"/>
</dbReference>
<evidence type="ECO:0000313" key="12">
    <source>
        <dbReference type="EMBL" id="WNM18577.1"/>
    </source>
</evidence>
<evidence type="ECO:0000256" key="3">
    <source>
        <dbReference type="ARBA" id="ARBA00022475"/>
    </source>
</evidence>
<dbReference type="Gene3D" id="3.30.70.100">
    <property type="match status" value="1"/>
</dbReference>
<dbReference type="RefSeq" id="WP_313322589.1">
    <property type="nucleotide sequence ID" value="NZ_CP134878.1"/>
</dbReference>
<comment type="subcellular location">
    <subcellularLocation>
        <location evidence="1">Cell membrane</location>
        <topology evidence="1">Multi-pass membrane protein</topology>
    </subcellularLocation>
</comment>
<dbReference type="InterPro" id="IPR010920">
    <property type="entry name" value="LSM_dom_sf"/>
</dbReference>
<protein>
    <submittedName>
        <fullName evidence="13">Mechanosensitive ion channel family protein</fullName>
    </submittedName>
</protein>
<dbReference type="Gene3D" id="1.10.287.1260">
    <property type="match status" value="1"/>
</dbReference>
<dbReference type="GO" id="GO:0005886">
    <property type="term" value="C:plasma membrane"/>
    <property type="evidence" value="ECO:0007669"/>
    <property type="project" value="UniProtKB-SubCell"/>
</dbReference>
<evidence type="ECO:0000313" key="14">
    <source>
        <dbReference type="Proteomes" id="UP001304515"/>
    </source>
</evidence>
<evidence type="ECO:0000313" key="13">
    <source>
        <dbReference type="EMBL" id="WNM22628.1"/>
    </source>
</evidence>
<feature type="domain" description="Mechanosensitive ion channel MscS" evidence="10">
    <location>
        <begin position="427"/>
        <end position="492"/>
    </location>
</feature>
<dbReference type="GO" id="GO:0008381">
    <property type="term" value="F:mechanosensitive monoatomic ion channel activity"/>
    <property type="evidence" value="ECO:0007669"/>
    <property type="project" value="InterPro"/>
</dbReference>
<dbReference type="InterPro" id="IPR045275">
    <property type="entry name" value="MscS_archaea/bacteria_type"/>
</dbReference>
<feature type="chain" id="PRO_5044705318" evidence="9">
    <location>
        <begin position="20"/>
        <end position="623"/>
    </location>
</feature>
<evidence type="ECO:0000256" key="9">
    <source>
        <dbReference type="SAM" id="SignalP"/>
    </source>
</evidence>
<sequence length="623" mass="71080">MKYKLSLLLLFIVCSISFGQIQDSITQKKKIDSLNTILLNDYNQKLTELKKEQSKDSLKKIELENELKGLKNTDNLKKEELLSELNRLRDAENNRLELKRARIDSLKATATGFPVRGFFNDTLFIIYSKIGSFSAEERAAAISKRINDLKDKLGFDKKSLSIDSVESNVDIVYKDKIIVSITENDAIWNGTTKQKLADNYKLIITNAILKYKDETSLTTLLKEIGLALIVILILVLLIIYLKKLFGWTAKKIEEQEGKLIKGIKLKNYVLFDAQREINVLLSANTLIKWLFIALSVYIVLPILFNIFPWTQDFSKTLFGYILNPLKKMASSIWHYLPNLFTIIIIIIVFRYIVKGMHFLKNEIQNEKLQLSGFYPDWANPTFQILKVVLYAFMFVLIFPYLPGSDSPVFQGVSVFLGFLFTFGSAGSLSNVMAGLVLTYMRLFRIGDRVKIGDVFGDVIEKSLLVTRVKTIKNEIISIPNSTVMSSHTINYSSETDSVGLILHSTVTIGYDVPWKKMHQALIDAANRTELLLKEPKPFVLQTSLDDFYVSYQINAYTKEANKQATIYSDLHQNIQDCCNEAGIEILSPHYRAARDGNTTTIPENYLDKDYKAPSFNVKIKKEE</sequence>
<dbReference type="EMBL" id="CP134890">
    <property type="protein sequence ID" value="WNM22628.1"/>
    <property type="molecule type" value="Genomic_DNA"/>
</dbReference>
<feature type="domain" description="Mechanosensitive ion channel MscS C-terminal" evidence="11">
    <location>
        <begin position="505"/>
        <end position="585"/>
    </location>
</feature>
<feature type="coiled-coil region" evidence="7">
    <location>
        <begin position="60"/>
        <end position="109"/>
    </location>
</feature>
<dbReference type="AlphaFoldDB" id="A0AA96F3Z0"/>
<dbReference type="PANTHER" id="PTHR30221:SF18">
    <property type="entry name" value="SLL0590 PROTEIN"/>
    <property type="match status" value="1"/>
</dbReference>
<gene>
    <name evidence="13" type="ORF">RN605_04520</name>
    <name evidence="12" type="ORF">RN608_11220</name>
</gene>
<evidence type="ECO:0000256" key="2">
    <source>
        <dbReference type="ARBA" id="ARBA00008017"/>
    </source>
</evidence>
<evidence type="ECO:0000256" key="1">
    <source>
        <dbReference type="ARBA" id="ARBA00004651"/>
    </source>
</evidence>
<proteinExistence type="inferred from homology"/>
<feature type="transmembrane region" description="Helical" evidence="8">
    <location>
        <begin position="332"/>
        <end position="353"/>
    </location>
</feature>
<evidence type="ECO:0000256" key="8">
    <source>
        <dbReference type="SAM" id="Phobius"/>
    </source>
</evidence>
<evidence type="ECO:0000256" key="4">
    <source>
        <dbReference type="ARBA" id="ARBA00022692"/>
    </source>
</evidence>
<evidence type="ECO:0000259" key="10">
    <source>
        <dbReference type="Pfam" id="PF00924"/>
    </source>
</evidence>
<reference evidence="13 14" key="1">
    <citation type="submission" date="2023-09" db="EMBL/GenBank/DDBJ databases">
        <title>Flavobacterium sp. a novel bacteria isolate from Pepper rhizosphere.</title>
        <authorList>
            <person name="Peng Y."/>
            <person name="Lee J."/>
        </authorList>
    </citation>
    <scope>NUCLEOTIDE SEQUENCE [LARGE SCALE GENOMIC DNA]</scope>
    <source>
        <strain evidence="12">PMR2A8</strain>
        <strain evidence="13 14">PMTSA4</strain>
    </source>
</reference>
<dbReference type="SUPFAM" id="SSF50182">
    <property type="entry name" value="Sm-like ribonucleoproteins"/>
    <property type="match status" value="1"/>
</dbReference>
<comment type="similarity">
    <text evidence="2">Belongs to the MscS (TC 1.A.23) family.</text>
</comment>
<dbReference type="PANTHER" id="PTHR30221">
    <property type="entry name" value="SMALL-CONDUCTANCE MECHANOSENSITIVE CHANNEL"/>
    <property type="match status" value="1"/>
</dbReference>
<organism evidence="13 14">
    <name type="scientific">Flavobacterium capsici</name>
    <dbReference type="NCBI Taxonomy" id="3075618"/>
    <lineage>
        <taxon>Bacteria</taxon>
        <taxon>Pseudomonadati</taxon>
        <taxon>Bacteroidota</taxon>
        <taxon>Flavobacteriia</taxon>
        <taxon>Flavobacteriales</taxon>
        <taxon>Flavobacteriaceae</taxon>
        <taxon>Flavobacterium</taxon>
    </lineage>
</organism>
<dbReference type="Proteomes" id="UP001304515">
    <property type="component" value="Chromosome"/>
</dbReference>
<evidence type="ECO:0000259" key="11">
    <source>
        <dbReference type="Pfam" id="PF21082"/>
    </source>
</evidence>
<keyword evidence="4 8" id="KW-0812">Transmembrane</keyword>
<dbReference type="Pfam" id="PF21082">
    <property type="entry name" value="MS_channel_3rd"/>
    <property type="match status" value="1"/>
</dbReference>
<name>A0AA96F3Z0_9FLAO</name>
<feature type="transmembrane region" description="Helical" evidence="8">
    <location>
        <begin position="384"/>
        <end position="402"/>
    </location>
</feature>
<feature type="signal peptide" evidence="9">
    <location>
        <begin position="1"/>
        <end position="19"/>
    </location>
</feature>
<feature type="transmembrane region" description="Helical" evidence="8">
    <location>
        <begin position="224"/>
        <end position="241"/>
    </location>
</feature>
<dbReference type="SUPFAM" id="SSF82689">
    <property type="entry name" value="Mechanosensitive channel protein MscS (YggB), C-terminal domain"/>
    <property type="match status" value="1"/>
</dbReference>
<keyword evidence="3" id="KW-1003">Cell membrane</keyword>
<accession>A0AA96F3Z0</accession>
<evidence type="ECO:0000256" key="5">
    <source>
        <dbReference type="ARBA" id="ARBA00022989"/>
    </source>
</evidence>
<evidence type="ECO:0000256" key="6">
    <source>
        <dbReference type="ARBA" id="ARBA00023136"/>
    </source>
</evidence>
<keyword evidence="9" id="KW-0732">Signal</keyword>
<keyword evidence="5 8" id="KW-1133">Transmembrane helix</keyword>
<dbReference type="Gene3D" id="2.30.30.60">
    <property type="match status" value="1"/>
</dbReference>